<accession>A0ABW9B8J7</accession>
<evidence type="ECO:0000313" key="2">
    <source>
        <dbReference type="Proteomes" id="UP001629230"/>
    </source>
</evidence>
<sequence>MDNDYRERTKIAFGSIDAYAKGHRRVAQVIGTAMRLSLQDVYDERPPSSPLLRLRDGDPLDLGELSALLPSIGSVIWEFSDMRAVAGSQLATITDGIRVTLSMDEADNSKAAKTEAQLRGAAARLVVAICYGG</sequence>
<evidence type="ECO:0000313" key="1">
    <source>
        <dbReference type="EMBL" id="MFM0008256.1"/>
    </source>
</evidence>
<reference evidence="1 2" key="1">
    <citation type="journal article" date="2024" name="Chem. Sci.">
        <title>Discovery of megapolipeptins by genome mining of a Burkholderiales bacteria collection.</title>
        <authorList>
            <person name="Paulo B.S."/>
            <person name="Recchia M.J.J."/>
            <person name="Lee S."/>
            <person name="Fergusson C.H."/>
            <person name="Romanowski S.B."/>
            <person name="Hernandez A."/>
            <person name="Krull N."/>
            <person name="Liu D.Y."/>
            <person name="Cavanagh H."/>
            <person name="Bos A."/>
            <person name="Gray C.A."/>
            <person name="Murphy B.T."/>
            <person name="Linington R.G."/>
            <person name="Eustaquio A.S."/>
        </authorList>
    </citation>
    <scope>NUCLEOTIDE SEQUENCE [LARGE SCALE GENOMIC DNA]</scope>
    <source>
        <strain evidence="1 2">RL17-350-BIC-A</strain>
    </source>
</reference>
<organism evidence="1 2">
    <name type="scientific">Paraburkholderia dipogonis</name>
    <dbReference type="NCBI Taxonomy" id="1211383"/>
    <lineage>
        <taxon>Bacteria</taxon>
        <taxon>Pseudomonadati</taxon>
        <taxon>Pseudomonadota</taxon>
        <taxon>Betaproteobacteria</taxon>
        <taxon>Burkholderiales</taxon>
        <taxon>Burkholderiaceae</taxon>
        <taxon>Paraburkholderia</taxon>
    </lineage>
</organism>
<name>A0ABW9B8J7_9BURK</name>
<proteinExistence type="predicted"/>
<dbReference type="EMBL" id="JAQQEZ010000090">
    <property type="protein sequence ID" value="MFM0008256.1"/>
    <property type="molecule type" value="Genomic_DNA"/>
</dbReference>
<protein>
    <submittedName>
        <fullName evidence="1">Uncharacterized protein</fullName>
    </submittedName>
</protein>
<comment type="caution">
    <text evidence="1">The sequence shown here is derived from an EMBL/GenBank/DDBJ whole genome shotgun (WGS) entry which is preliminary data.</text>
</comment>
<dbReference type="Proteomes" id="UP001629230">
    <property type="component" value="Unassembled WGS sequence"/>
</dbReference>
<dbReference type="RefSeq" id="WP_408183227.1">
    <property type="nucleotide sequence ID" value="NZ_JAQQEZ010000090.1"/>
</dbReference>
<keyword evidence="2" id="KW-1185">Reference proteome</keyword>
<gene>
    <name evidence="1" type="ORF">PQR57_46060</name>
</gene>